<reference evidence="2 3" key="1">
    <citation type="submission" date="2019-01" db="EMBL/GenBank/DDBJ databases">
        <title>Complete genome sequence of Pantoea phage vB_PagM_LIET2.</title>
        <authorList>
            <person name="Truncaite L."/>
            <person name="Simoliuniene M."/>
            <person name="Kazlauskas D."/>
            <person name="Meskys R."/>
            <person name="Simoliunas E."/>
        </authorList>
    </citation>
    <scope>NUCLEOTIDE SEQUENCE [LARGE SCALE GENOMIC DNA]</scope>
</reference>
<keyword evidence="3" id="KW-1185">Reference proteome</keyword>
<dbReference type="Proteomes" id="UP000289486">
    <property type="component" value="Segment"/>
</dbReference>
<keyword evidence="1" id="KW-1133">Transmembrane helix</keyword>
<organism evidence="2 3">
    <name type="scientific">Pantoea phage vB_PagM_LIET2</name>
    <dbReference type="NCBI Taxonomy" id="2508071"/>
    <lineage>
        <taxon>Viruses</taxon>
        <taxon>Duplodnaviria</taxon>
        <taxon>Heunggongvirae</taxon>
        <taxon>Uroviricota</taxon>
        <taxon>Caudoviricetes</taxon>
        <taxon>Lietduovirus</taxon>
        <taxon>Lietduovirus LIET2</taxon>
    </lineage>
</organism>
<proteinExistence type="predicted"/>
<protein>
    <submittedName>
        <fullName evidence="2">Uncharacterized protein</fullName>
    </submittedName>
</protein>
<evidence type="ECO:0000313" key="3">
    <source>
        <dbReference type="Proteomes" id="UP000289486"/>
    </source>
</evidence>
<gene>
    <name evidence="2" type="ORF">LIET2_gp019</name>
</gene>
<feature type="transmembrane region" description="Helical" evidence="1">
    <location>
        <begin position="24"/>
        <end position="47"/>
    </location>
</feature>
<keyword evidence="1" id="KW-0472">Membrane</keyword>
<keyword evidence="1" id="KW-0812">Transmembrane</keyword>
<accession>A0A411AVZ9</accession>
<sequence length="53" mass="6017">MAGLSRLLTMGFFAKGFFWTLGKLAAFAFTHFVVFILALIILGFMAFRGRRKK</sequence>
<evidence type="ECO:0000256" key="1">
    <source>
        <dbReference type="SAM" id="Phobius"/>
    </source>
</evidence>
<evidence type="ECO:0000313" key="2">
    <source>
        <dbReference type="EMBL" id="QAX92271.1"/>
    </source>
</evidence>
<name>A0A411AVZ9_9CAUD</name>
<dbReference type="EMBL" id="MK388689">
    <property type="protein sequence ID" value="QAX92271.1"/>
    <property type="molecule type" value="Genomic_DNA"/>
</dbReference>